<organism evidence="1">
    <name type="scientific">Oryza punctata</name>
    <name type="common">Red rice</name>
    <dbReference type="NCBI Taxonomy" id="4537"/>
    <lineage>
        <taxon>Eukaryota</taxon>
        <taxon>Viridiplantae</taxon>
        <taxon>Streptophyta</taxon>
        <taxon>Embryophyta</taxon>
        <taxon>Tracheophyta</taxon>
        <taxon>Spermatophyta</taxon>
        <taxon>Magnoliopsida</taxon>
        <taxon>Liliopsida</taxon>
        <taxon>Poales</taxon>
        <taxon>Poaceae</taxon>
        <taxon>BOP clade</taxon>
        <taxon>Oryzoideae</taxon>
        <taxon>Oryzeae</taxon>
        <taxon>Oryzinae</taxon>
        <taxon>Oryza</taxon>
    </lineage>
</organism>
<accession>A0A0E0LB78</accession>
<sequence>MKGKMPTEIGMSGCHPGALARRLVLPDALGAHAGMVVLSTGTRHHRLNRRPPSSPPTGSFAPQLAYFVVVADGDIVFTIGHRCHRRRDETIILPVQTLLLCPPRTMPPHSSMLYPISVAPLQSNPLCREHPSAPLPCHAMLGAHLPPVTEINPLAQGSSNALT</sequence>
<reference evidence="1" key="1">
    <citation type="submission" date="2015-04" db="UniProtKB">
        <authorList>
            <consortium name="EnsemblPlants"/>
        </authorList>
    </citation>
    <scope>IDENTIFICATION</scope>
</reference>
<evidence type="ECO:0000313" key="2">
    <source>
        <dbReference type="Proteomes" id="UP000026962"/>
    </source>
</evidence>
<dbReference type="Gramene" id="OPUNC06G12590.1">
    <property type="protein sequence ID" value="OPUNC06G12590.1"/>
    <property type="gene ID" value="OPUNC06G12590"/>
</dbReference>
<proteinExistence type="predicted"/>
<dbReference type="HOGENOM" id="CLU_1629735_0_0_1"/>
<name>A0A0E0LB78_ORYPU</name>
<keyword evidence="2" id="KW-1185">Reference proteome</keyword>
<evidence type="ECO:0000313" key="1">
    <source>
        <dbReference type="EnsemblPlants" id="OPUNC06G12590.1"/>
    </source>
</evidence>
<dbReference type="EnsemblPlants" id="OPUNC06G12590.1">
    <property type="protein sequence ID" value="OPUNC06G12590.1"/>
    <property type="gene ID" value="OPUNC06G12590"/>
</dbReference>
<dbReference type="Proteomes" id="UP000026962">
    <property type="component" value="Chromosome 6"/>
</dbReference>
<dbReference type="AlphaFoldDB" id="A0A0E0LB78"/>
<protein>
    <submittedName>
        <fullName evidence="1">Uncharacterized protein</fullName>
    </submittedName>
</protein>
<reference evidence="1" key="2">
    <citation type="submission" date="2018-05" db="EMBL/GenBank/DDBJ databases">
        <title>OpunRS2 (Oryza punctata Reference Sequence Version 2).</title>
        <authorList>
            <person name="Zhang J."/>
            <person name="Kudrna D."/>
            <person name="Lee S."/>
            <person name="Talag J."/>
            <person name="Welchert J."/>
            <person name="Wing R.A."/>
        </authorList>
    </citation>
    <scope>NUCLEOTIDE SEQUENCE [LARGE SCALE GENOMIC DNA]</scope>
</reference>